<evidence type="ECO:0008006" key="3">
    <source>
        <dbReference type="Google" id="ProtNLM"/>
    </source>
</evidence>
<sequence length="520" mass="58413">MSAPLHHTPSEPAILPPIASLSDDALSVIFDLVFSSGQDAKDDSTTSISPSLSILKLSHVNRQFRLATLSNPKLWTYISGSEGRPEMGLVNACLERSRDLPLTVILNVYVNFLSASGSSCDEVLEAAKPHAHRWRAVHFHFVHVRGLGDYRGFFTILVEVDDLKDISTPALEHLALYNVPVKIELSQNFIAPLNPRALRSLVTVFCFPSKFPPGSLEALTTLEMTFSLRCAEFFDALALIQKEQMPNLTDLSLIFNHHVDFFSPDHRRVPPLRSTSIPSVQRLRITTSTNSQVQRDTYSEGLEKDIFRVLSFPNAQELSITFVGVPNQNFFLFDAVDRIFDIGEEGMVDTNVNPTHFPCISRFLITITPSGLAPEELAAGIVDLPLPLHLLPSLKELCIRSNMILELRTDYEEGREPPALRRIEFDVPQSKSSLSEAPEIWEWVRALADTMTTQGVWNAFEELILTERNYGSKSEWPGVNYVKRIFSRDMMAQVLEKLAAERMAKSHDSFQLLHLVLADD</sequence>
<evidence type="ECO:0000313" key="2">
    <source>
        <dbReference type="Proteomes" id="UP000053477"/>
    </source>
</evidence>
<dbReference type="AlphaFoldDB" id="A0A0H2S2I2"/>
<proteinExistence type="predicted"/>
<protein>
    <recommendedName>
        <fullName evidence="3">F-box domain-containing protein</fullName>
    </recommendedName>
</protein>
<evidence type="ECO:0000313" key="1">
    <source>
        <dbReference type="EMBL" id="KLO11221.1"/>
    </source>
</evidence>
<keyword evidence="2" id="KW-1185">Reference proteome</keyword>
<name>A0A0H2S2I2_9AGAM</name>
<dbReference type="Proteomes" id="UP000053477">
    <property type="component" value="Unassembled WGS sequence"/>
</dbReference>
<reference evidence="1 2" key="1">
    <citation type="submission" date="2015-04" db="EMBL/GenBank/DDBJ databases">
        <title>Complete genome sequence of Schizopora paradoxa KUC8140, a cosmopolitan wood degrader in East Asia.</title>
        <authorList>
            <consortium name="DOE Joint Genome Institute"/>
            <person name="Min B."/>
            <person name="Park H."/>
            <person name="Jang Y."/>
            <person name="Kim J.-J."/>
            <person name="Kim K.H."/>
            <person name="Pangilinan J."/>
            <person name="Lipzen A."/>
            <person name="Riley R."/>
            <person name="Grigoriev I.V."/>
            <person name="Spatafora J.W."/>
            <person name="Choi I.-G."/>
        </authorList>
    </citation>
    <scope>NUCLEOTIDE SEQUENCE [LARGE SCALE GENOMIC DNA]</scope>
    <source>
        <strain evidence="1 2">KUC8140</strain>
    </source>
</reference>
<dbReference type="OrthoDB" id="3365698at2759"/>
<gene>
    <name evidence="1" type="ORF">SCHPADRAFT_891783</name>
</gene>
<dbReference type="InParanoid" id="A0A0H2S2I2"/>
<organism evidence="1 2">
    <name type="scientific">Schizopora paradoxa</name>
    <dbReference type="NCBI Taxonomy" id="27342"/>
    <lineage>
        <taxon>Eukaryota</taxon>
        <taxon>Fungi</taxon>
        <taxon>Dikarya</taxon>
        <taxon>Basidiomycota</taxon>
        <taxon>Agaricomycotina</taxon>
        <taxon>Agaricomycetes</taxon>
        <taxon>Hymenochaetales</taxon>
        <taxon>Schizoporaceae</taxon>
        <taxon>Schizopora</taxon>
    </lineage>
</organism>
<dbReference type="EMBL" id="KQ086006">
    <property type="protein sequence ID" value="KLO11221.1"/>
    <property type="molecule type" value="Genomic_DNA"/>
</dbReference>
<accession>A0A0H2S2I2</accession>